<dbReference type="CDD" id="cd07995">
    <property type="entry name" value="TPK"/>
    <property type="match status" value="1"/>
</dbReference>
<dbReference type="PATRIC" id="fig|1423744.4.peg.975"/>
<dbReference type="Pfam" id="PF04263">
    <property type="entry name" value="TPK_catalytic"/>
    <property type="match status" value="1"/>
</dbReference>
<evidence type="ECO:0000256" key="2">
    <source>
        <dbReference type="ARBA" id="ARBA00022741"/>
    </source>
</evidence>
<keyword evidence="4" id="KW-0067">ATP-binding</keyword>
<evidence type="ECO:0000313" key="7">
    <source>
        <dbReference type="EMBL" id="KRN03837.1"/>
    </source>
</evidence>
<feature type="domain" description="Thiamin pyrophosphokinase thiamin-binding" evidence="6">
    <location>
        <begin position="151"/>
        <end position="218"/>
    </location>
</feature>
<sequence>MSGNINVVLGGPSGYYPTDLKNRLQTGGRVIGVDYGAQWLLDNEIIPDMAIGDFDSISECQKYQLKNKVDNCLIYSTHKDYTDGQLGLMKAVELLKQQGTDDLIMIYGATGGRLDHLLSNIFMVLAPDVLPYVEKIRLIDNHNEVIYISEGKHQFYAKQDQNQTYFSVIPLTGVSHLTIAGAKYPLTDFSSEQLQPFISNEFEEDNPIQVQLDKGIIAIIYSKD</sequence>
<dbReference type="InterPro" id="IPR007371">
    <property type="entry name" value="TPK_catalytic"/>
</dbReference>
<dbReference type="InterPro" id="IPR053149">
    <property type="entry name" value="TPK"/>
</dbReference>
<dbReference type="GO" id="GO:0009229">
    <property type="term" value="P:thiamine diphosphate biosynthetic process"/>
    <property type="evidence" value="ECO:0007669"/>
    <property type="project" value="InterPro"/>
</dbReference>
<comment type="caution">
    <text evidence="7">The sequence shown here is derived from an EMBL/GenBank/DDBJ whole genome shotgun (WGS) entry which is preliminary data.</text>
</comment>
<dbReference type="GO" id="GO:0030975">
    <property type="term" value="F:thiamine binding"/>
    <property type="evidence" value="ECO:0007669"/>
    <property type="project" value="InterPro"/>
</dbReference>
<dbReference type="InterPro" id="IPR036371">
    <property type="entry name" value="TPK_B1-bd_sf"/>
</dbReference>
<dbReference type="Pfam" id="PF04265">
    <property type="entry name" value="TPK_B1_binding"/>
    <property type="match status" value="1"/>
</dbReference>
<proteinExistence type="predicted"/>
<dbReference type="InterPro" id="IPR036759">
    <property type="entry name" value="TPK_catalytic_sf"/>
</dbReference>
<name>A0A0R2DUG7_9LACO</name>
<dbReference type="InterPro" id="IPR007373">
    <property type="entry name" value="Thiamin_PyroPKinase_B1-bd"/>
</dbReference>
<dbReference type="InterPro" id="IPR006282">
    <property type="entry name" value="Thi_PPkinase"/>
</dbReference>
<keyword evidence="3 7" id="KW-0418">Kinase</keyword>
<keyword evidence="1" id="KW-0808">Transferase</keyword>
<dbReference type="SMART" id="SM00983">
    <property type="entry name" value="TPK_B1_binding"/>
    <property type="match status" value="1"/>
</dbReference>
<dbReference type="EC" id="2.7.6.2" evidence="5"/>
<dbReference type="GO" id="GO:0004788">
    <property type="term" value="F:thiamine diphosphokinase activity"/>
    <property type="evidence" value="ECO:0007669"/>
    <property type="project" value="UniProtKB-UniRule"/>
</dbReference>
<dbReference type="GO" id="GO:0006772">
    <property type="term" value="P:thiamine metabolic process"/>
    <property type="evidence" value="ECO:0007669"/>
    <property type="project" value="UniProtKB-UniRule"/>
</dbReference>
<reference evidence="7 8" key="1">
    <citation type="journal article" date="2015" name="Genome Announc.">
        <title>Expanding the biotechnology potential of lactobacilli through comparative genomics of 213 strains and associated genera.</title>
        <authorList>
            <person name="Sun Z."/>
            <person name="Harris H.M."/>
            <person name="McCann A."/>
            <person name="Guo C."/>
            <person name="Argimon S."/>
            <person name="Zhang W."/>
            <person name="Yang X."/>
            <person name="Jeffery I.B."/>
            <person name="Cooney J.C."/>
            <person name="Kagawa T.F."/>
            <person name="Liu W."/>
            <person name="Song Y."/>
            <person name="Salvetti E."/>
            <person name="Wrobel A."/>
            <person name="Rasinkangas P."/>
            <person name="Parkhill J."/>
            <person name="Rea M.C."/>
            <person name="O'Sullivan O."/>
            <person name="Ritari J."/>
            <person name="Douillard F.P."/>
            <person name="Paul Ross R."/>
            <person name="Yang R."/>
            <person name="Briner A.E."/>
            <person name="Felis G.E."/>
            <person name="de Vos W.M."/>
            <person name="Barrangou R."/>
            <person name="Klaenhammer T.R."/>
            <person name="Caufield P.W."/>
            <person name="Cui Y."/>
            <person name="Zhang H."/>
            <person name="O'Toole P.W."/>
        </authorList>
    </citation>
    <scope>NUCLEOTIDE SEQUENCE [LARGE SCALE GENOMIC DNA]</scope>
    <source>
        <strain evidence="7 8">DSM 23037</strain>
    </source>
</reference>
<dbReference type="RefSeq" id="WP_056975149.1">
    <property type="nucleotide sequence ID" value="NZ_AYZL01000020.1"/>
</dbReference>
<evidence type="ECO:0000256" key="5">
    <source>
        <dbReference type="NCBIfam" id="TIGR01378"/>
    </source>
</evidence>
<organism evidence="7 8">
    <name type="scientific">Holzapfeliella floricola DSM 23037 = JCM 16512</name>
    <dbReference type="NCBI Taxonomy" id="1423744"/>
    <lineage>
        <taxon>Bacteria</taxon>
        <taxon>Bacillati</taxon>
        <taxon>Bacillota</taxon>
        <taxon>Bacilli</taxon>
        <taxon>Lactobacillales</taxon>
        <taxon>Lactobacillaceae</taxon>
        <taxon>Holzapfeliella</taxon>
    </lineage>
</organism>
<keyword evidence="2" id="KW-0547">Nucleotide-binding</keyword>
<dbReference type="AlphaFoldDB" id="A0A0R2DUG7"/>
<dbReference type="Gene3D" id="3.40.50.10240">
    <property type="entry name" value="Thiamin pyrophosphokinase, catalytic domain"/>
    <property type="match status" value="1"/>
</dbReference>
<gene>
    <name evidence="7" type="ORF">FC86_GL000949</name>
</gene>
<evidence type="ECO:0000313" key="8">
    <source>
        <dbReference type="Proteomes" id="UP000051378"/>
    </source>
</evidence>
<protein>
    <recommendedName>
        <fullName evidence="5">Thiamine diphosphokinase</fullName>
        <ecNumber evidence="5">2.7.6.2</ecNumber>
    </recommendedName>
</protein>
<evidence type="ECO:0000259" key="6">
    <source>
        <dbReference type="SMART" id="SM00983"/>
    </source>
</evidence>
<dbReference type="GO" id="GO:0016301">
    <property type="term" value="F:kinase activity"/>
    <property type="evidence" value="ECO:0007669"/>
    <property type="project" value="UniProtKB-KW"/>
</dbReference>
<dbReference type="NCBIfam" id="TIGR01378">
    <property type="entry name" value="thi_PPkinase"/>
    <property type="match status" value="1"/>
</dbReference>
<dbReference type="OrthoDB" id="9804377at2"/>
<dbReference type="PANTHER" id="PTHR41299">
    <property type="entry name" value="THIAMINE PYROPHOSPHOKINASE"/>
    <property type="match status" value="1"/>
</dbReference>
<dbReference type="PANTHER" id="PTHR41299:SF1">
    <property type="entry name" value="THIAMINE PYROPHOSPHOKINASE"/>
    <property type="match status" value="1"/>
</dbReference>
<dbReference type="SUPFAM" id="SSF63862">
    <property type="entry name" value="Thiamin pyrophosphokinase, substrate-binding domain"/>
    <property type="match status" value="1"/>
</dbReference>
<evidence type="ECO:0000256" key="4">
    <source>
        <dbReference type="ARBA" id="ARBA00022840"/>
    </source>
</evidence>
<keyword evidence="8" id="KW-1185">Reference proteome</keyword>
<dbReference type="SUPFAM" id="SSF63999">
    <property type="entry name" value="Thiamin pyrophosphokinase, catalytic domain"/>
    <property type="match status" value="1"/>
</dbReference>
<evidence type="ECO:0000256" key="3">
    <source>
        <dbReference type="ARBA" id="ARBA00022777"/>
    </source>
</evidence>
<dbReference type="Proteomes" id="UP000051378">
    <property type="component" value="Unassembled WGS sequence"/>
</dbReference>
<dbReference type="STRING" id="1423744.FC86_GL000949"/>
<dbReference type="GO" id="GO:0005524">
    <property type="term" value="F:ATP binding"/>
    <property type="evidence" value="ECO:0007669"/>
    <property type="project" value="UniProtKB-KW"/>
</dbReference>
<accession>A0A0R2DUG7</accession>
<dbReference type="EMBL" id="AYZL01000020">
    <property type="protein sequence ID" value="KRN03837.1"/>
    <property type="molecule type" value="Genomic_DNA"/>
</dbReference>
<evidence type="ECO:0000256" key="1">
    <source>
        <dbReference type="ARBA" id="ARBA00022679"/>
    </source>
</evidence>